<comment type="caution">
    <text evidence="1">The sequence shown here is derived from an EMBL/GenBank/DDBJ whole genome shotgun (WGS) entry which is preliminary data.</text>
</comment>
<dbReference type="AlphaFoldDB" id="A0A9D6V0R4"/>
<dbReference type="EMBL" id="JACRDE010000112">
    <property type="protein sequence ID" value="MBI5248574.1"/>
    <property type="molecule type" value="Genomic_DNA"/>
</dbReference>
<protein>
    <submittedName>
        <fullName evidence="1">Uncharacterized protein</fullName>
    </submittedName>
</protein>
<dbReference type="Proteomes" id="UP000807825">
    <property type="component" value="Unassembled WGS sequence"/>
</dbReference>
<gene>
    <name evidence="1" type="ORF">HY912_03695</name>
</gene>
<evidence type="ECO:0000313" key="2">
    <source>
        <dbReference type="Proteomes" id="UP000807825"/>
    </source>
</evidence>
<feature type="non-terminal residue" evidence="1">
    <location>
        <position position="1"/>
    </location>
</feature>
<evidence type="ECO:0000313" key="1">
    <source>
        <dbReference type="EMBL" id="MBI5248574.1"/>
    </source>
</evidence>
<reference evidence="1" key="1">
    <citation type="submission" date="2020-07" db="EMBL/GenBank/DDBJ databases">
        <title>Huge and variable diversity of episymbiotic CPR bacteria and DPANN archaea in groundwater ecosystems.</title>
        <authorList>
            <person name="He C.Y."/>
            <person name="Keren R."/>
            <person name="Whittaker M."/>
            <person name="Farag I.F."/>
            <person name="Doudna J."/>
            <person name="Cate J.H.D."/>
            <person name="Banfield J.F."/>
        </authorList>
    </citation>
    <scope>NUCLEOTIDE SEQUENCE</scope>
    <source>
        <strain evidence="1">NC_groundwater_1664_Pr3_B-0.1um_52_9</strain>
    </source>
</reference>
<sequence length="122" mass="13977">LKKNGCIGLTFMDGVYDSAGNNLFLLADQTAKEGVSQTKPVKLAEFDSFFGALFRSYRSWNQDFSFPEGMLRDFFSVPAMSAGLFPGIEYSERLKKISRLFDHMQSKEILFRWRLMIGEHCV</sequence>
<proteinExistence type="predicted"/>
<organism evidence="1 2">
    <name type="scientific">Desulfomonile tiedjei</name>
    <dbReference type="NCBI Taxonomy" id="2358"/>
    <lineage>
        <taxon>Bacteria</taxon>
        <taxon>Pseudomonadati</taxon>
        <taxon>Thermodesulfobacteriota</taxon>
        <taxon>Desulfomonilia</taxon>
        <taxon>Desulfomonilales</taxon>
        <taxon>Desulfomonilaceae</taxon>
        <taxon>Desulfomonile</taxon>
    </lineage>
</organism>
<accession>A0A9D6V0R4</accession>
<name>A0A9D6V0R4_9BACT</name>